<gene>
    <name evidence="2" type="ORF">ACJEBI_29005</name>
</gene>
<name>A0ABW8RRV6_9BACI</name>
<comment type="caution">
    <text evidence="2">The sequence shown here is derived from an EMBL/GenBank/DDBJ whole genome shotgun (WGS) entry which is preliminary data.</text>
</comment>
<dbReference type="PROSITE" id="PS51257">
    <property type="entry name" value="PROKAR_LIPOPROTEIN"/>
    <property type="match status" value="1"/>
</dbReference>
<proteinExistence type="predicted"/>
<evidence type="ECO:0000313" key="3">
    <source>
        <dbReference type="Proteomes" id="UP001623041"/>
    </source>
</evidence>
<reference evidence="2 3" key="1">
    <citation type="submission" date="2024-11" db="EMBL/GenBank/DDBJ databases">
        <authorList>
            <person name="Lucas J.A."/>
        </authorList>
    </citation>
    <scope>NUCLEOTIDE SEQUENCE [LARGE SCALE GENOMIC DNA]</scope>
    <source>
        <strain evidence="2 3">Z 5.4</strain>
    </source>
</reference>
<evidence type="ECO:0000313" key="2">
    <source>
        <dbReference type="EMBL" id="MFK9095469.1"/>
    </source>
</evidence>
<keyword evidence="2" id="KW-0449">Lipoprotein</keyword>
<organism evidence="2 3">
    <name type="scientific">Bacillus salipaludis</name>
    <dbReference type="NCBI Taxonomy" id="2547811"/>
    <lineage>
        <taxon>Bacteria</taxon>
        <taxon>Bacillati</taxon>
        <taxon>Bacillota</taxon>
        <taxon>Bacilli</taxon>
        <taxon>Bacillales</taxon>
        <taxon>Bacillaceae</taxon>
        <taxon>Bacillus</taxon>
    </lineage>
</organism>
<protein>
    <submittedName>
        <fullName evidence="2">YhcN/YlaJ family sporulation lipoprotein</fullName>
    </submittedName>
</protein>
<dbReference type="Pfam" id="PF09580">
    <property type="entry name" value="Spore_YhcN_YlaJ"/>
    <property type="match status" value="1"/>
</dbReference>
<evidence type="ECO:0000256" key="1">
    <source>
        <dbReference type="SAM" id="SignalP"/>
    </source>
</evidence>
<dbReference type="Proteomes" id="UP001623041">
    <property type="component" value="Unassembled WGS sequence"/>
</dbReference>
<accession>A0ABW8RRV6</accession>
<dbReference type="EMBL" id="JBJHQH010000050">
    <property type="protein sequence ID" value="MFK9095469.1"/>
    <property type="molecule type" value="Genomic_DNA"/>
</dbReference>
<sequence length="155" mass="18162">MATRYRLVLLTCLFLLAACSNNQPEKESQLALLKTTNPNPVMTDKTKNSDRVDEIKKDVSSLPELYDVAVVKGKKDTLVVYKVKHLHRFKMKKIEKNVNKMLEEKYPKENFTVSSDYKIFLETVRLDERMNSPKFSQQEAEKRFKEIVKMTEDLK</sequence>
<feature type="signal peptide" evidence="1">
    <location>
        <begin position="1"/>
        <end position="17"/>
    </location>
</feature>
<dbReference type="RefSeq" id="WP_406583855.1">
    <property type="nucleotide sequence ID" value="NZ_JBJHQH010000050.1"/>
</dbReference>
<keyword evidence="1" id="KW-0732">Signal</keyword>
<dbReference type="InterPro" id="IPR019076">
    <property type="entry name" value="Spore_lipoprot_YhcN/YlaJ-like"/>
</dbReference>
<feature type="chain" id="PRO_5045459975" evidence="1">
    <location>
        <begin position="18"/>
        <end position="155"/>
    </location>
</feature>
<keyword evidence="3" id="KW-1185">Reference proteome</keyword>